<dbReference type="Proteomes" id="UP000798662">
    <property type="component" value="Chromosome 1"/>
</dbReference>
<comment type="caution">
    <text evidence="1">The sequence shown here is derived from an EMBL/GenBank/DDBJ whole genome shotgun (WGS) entry which is preliminary data.</text>
</comment>
<gene>
    <name evidence="1" type="ORF">I4F81_002059</name>
</gene>
<organism evidence="1 2">
    <name type="scientific">Pyropia yezoensis</name>
    <name type="common">Susabi-nori</name>
    <name type="synonym">Porphyra yezoensis</name>
    <dbReference type="NCBI Taxonomy" id="2788"/>
    <lineage>
        <taxon>Eukaryota</taxon>
        <taxon>Rhodophyta</taxon>
        <taxon>Bangiophyceae</taxon>
        <taxon>Bangiales</taxon>
        <taxon>Bangiaceae</taxon>
        <taxon>Pyropia</taxon>
    </lineage>
</organism>
<reference evidence="1" key="1">
    <citation type="submission" date="2019-11" db="EMBL/GenBank/DDBJ databases">
        <title>Nori genome reveals adaptations in red seaweeds to the harsh intertidal environment.</title>
        <authorList>
            <person name="Wang D."/>
            <person name="Mao Y."/>
        </authorList>
    </citation>
    <scope>NUCLEOTIDE SEQUENCE</scope>
    <source>
        <tissue evidence="1">Gametophyte</tissue>
    </source>
</reference>
<evidence type="ECO:0000313" key="2">
    <source>
        <dbReference type="Proteomes" id="UP000798662"/>
    </source>
</evidence>
<evidence type="ECO:0000313" key="1">
    <source>
        <dbReference type="EMBL" id="KAK1859463.1"/>
    </source>
</evidence>
<sequence>MLHVNGGLRVSQLAGVPLPSWLFAPAHSGVPCLFPCLCLVCASVFHCGWLLPMPFSSCFDGDGSKNMLYPVEDHALRRQTGQRKLTFVCRTCGNKEAMSPETLAKPVYKNVVTHTEKEKMVTTMNVTMDPTLSRTYNVRCTKCDAHEAVYFQCPSGRSDSALVLQYVCVMCQHTWLSSDQE</sequence>
<proteinExistence type="predicted"/>
<protein>
    <submittedName>
        <fullName evidence="1">Uncharacterized protein</fullName>
    </submittedName>
</protein>
<accession>A0ACC3BNG5</accession>
<keyword evidence="2" id="KW-1185">Reference proteome</keyword>
<name>A0ACC3BNG5_PYRYE</name>
<dbReference type="EMBL" id="CM020618">
    <property type="protein sequence ID" value="KAK1859463.1"/>
    <property type="molecule type" value="Genomic_DNA"/>
</dbReference>